<dbReference type="AlphaFoldDB" id="A0A2P2Q2R0"/>
<protein>
    <submittedName>
        <fullName evidence="2">Uncharacterized protein</fullName>
    </submittedName>
</protein>
<sequence>MDSMSPMVPPNSMTQTSAEPGIPSTGIIAAFSIHS</sequence>
<feature type="region of interest" description="Disordered" evidence="1">
    <location>
        <begin position="1"/>
        <end position="25"/>
    </location>
</feature>
<evidence type="ECO:0000256" key="1">
    <source>
        <dbReference type="SAM" id="MobiDB-lite"/>
    </source>
</evidence>
<accession>A0A2P2Q2R0</accession>
<organism evidence="2">
    <name type="scientific">Rhizophora mucronata</name>
    <name type="common">Asiatic mangrove</name>
    <dbReference type="NCBI Taxonomy" id="61149"/>
    <lineage>
        <taxon>Eukaryota</taxon>
        <taxon>Viridiplantae</taxon>
        <taxon>Streptophyta</taxon>
        <taxon>Embryophyta</taxon>
        <taxon>Tracheophyta</taxon>
        <taxon>Spermatophyta</taxon>
        <taxon>Magnoliopsida</taxon>
        <taxon>eudicotyledons</taxon>
        <taxon>Gunneridae</taxon>
        <taxon>Pentapetalae</taxon>
        <taxon>rosids</taxon>
        <taxon>fabids</taxon>
        <taxon>Malpighiales</taxon>
        <taxon>Rhizophoraceae</taxon>
        <taxon>Rhizophora</taxon>
    </lineage>
</organism>
<proteinExistence type="predicted"/>
<name>A0A2P2Q2R0_RHIMU</name>
<evidence type="ECO:0000313" key="2">
    <source>
        <dbReference type="EMBL" id="MBX61296.1"/>
    </source>
</evidence>
<dbReference type="EMBL" id="GGEC01080812">
    <property type="protein sequence ID" value="MBX61296.1"/>
    <property type="molecule type" value="Transcribed_RNA"/>
</dbReference>
<reference evidence="2" key="1">
    <citation type="submission" date="2018-02" db="EMBL/GenBank/DDBJ databases">
        <title>Rhizophora mucronata_Transcriptome.</title>
        <authorList>
            <person name="Meera S.P."/>
            <person name="Sreeshan A."/>
            <person name="Augustine A."/>
        </authorList>
    </citation>
    <scope>NUCLEOTIDE SEQUENCE</scope>
    <source>
        <tissue evidence="2">Leaf</tissue>
    </source>
</reference>